<gene>
    <name evidence="2" type="ORF">SAMN05421687_10564</name>
</gene>
<dbReference type="PANTHER" id="PTHR43355:SF2">
    <property type="entry name" value="FLAVIN REDUCTASE (NADPH)"/>
    <property type="match status" value="1"/>
</dbReference>
<protein>
    <submittedName>
        <fullName evidence="2">Putative NADH-flavin reductase</fullName>
    </submittedName>
</protein>
<evidence type="ECO:0000313" key="3">
    <source>
        <dbReference type="Proteomes" id="UP000187608"/>
    </source>
</evidence>
<accession>A0A1N7JDA8</accession>
<dbReference type="Gene3D" id="3.40.50.720">
    <property type="entry name" value="NAD(P)-binding Rossmann-like Domain"/>
    <property type="match status" value="1"/>
</dbReference>
<evidence type="ECO:0000313" key="2">
    <source>
        <dbReference type="EMBL" id="SIS47256.1"/>
    </source>
</evidence>
<dbReference type="Proteomes" id="UP000187608">
    <property type="component" value="Unassembled WGS sequence"/>
</dbReference>
<dbReference type="InterPro" id="IPR016040">
    <property type="entry name" value="NAD(P)-bd_dom"/>
</dbReference>
<dbReference type="InterPro" id="IPR036291">
    <property type="entry name" value="NAD(P)-bd_dom_sf"/>
</dbReference>
<dbReference type="OrthoDB" id="9785372at2"/>
<dbReference type="PANTHER" id="PTHR43355">
    <property type="entry name" value="FLAVIN REDUCTASE (NADPH)"/>
    <property type="match status" value="1"/>
</dbReference>
<dbReference type="RefSeq" id="WP_076558646.1">
    <property type="nucleotide sequence ID" value="NZ_FTOC01000005.1"/>
</dbReference>
<evidence type="ECO:0000259" key="1">
    <source>
        <dbReference type="Pfam" id="PF13460"/>
    </source>
</evidence>
<organism evidence="2 3">
    <name type="scientific">Salimicrobium flavidum</name>
    <dbReference type="NCBI Taxonomy" id="570947"/>
    <lineage>
        <taxon>Bacteria</taxon>
        <taxon>Bacillati</taxon>
        <taxon>Bacillota</taxon>
        <taxon>Bacilli</taxon>
        <taxon>Bacillales</taxon>
        <taxon>Bacillaceae</taxon>
        <taxon>Salimicrobium</taxon>
    </lineage>
</organism>
<feature type="domain" description="NAD(P)-binding" evidence="1">
    <location>
        <begin position="7"/>
        <end position="195"/>
    </location>
</feature>
<dbReference type="Pfam" id="PF13460">
    <property type="entry name" value="NAD_binding_10"/>
    <property type="match status" value="1"/>
</dbReference>
<dbReference type="InterPro" id="IPR051606">
    <property type="entry name" value="Polyketide_Oxido-like"/>
</dbReference>
<reference evidence="3" key="1">
    <citation type="submission" date="2017-01" db="EMBL/GenBank/DDBJ databases">
        <authorList>
            <person name="Varghese N."/>
            <person name="Submissions S."/>
        </authorList>
    </citation>
    <scope>NUCLEOTIDE SEQUENCE [LARGE SCALE GENOMIC DNA]</scope>
    <source>
        <strain evidence="3">DSM 23127</strain>
    </source>
</reference>
<dbReference type="GO" id="GO:0016646">
    <property type="term" value="F:oxidoreductase activity, acting on the CH-NH group of donors, NAD or NADP as acceptor"/>
    <property type="evidence" value="ECO:0007669"/>
    <property type="project" value="TreeGrafter"/>
</dbReference>
<sequence length="206" mass="22972">MHIAILGGTGRVGSMVANALIKEHTVSALVRNSEKADRMLDKKVTTIEGDALDESSLRQTLMGADIIFSALSTDKTTTLSDFAPLCLRLMKEYDIPRIVTIGTAGILNSRNQDGKLRYQTNESKRKITFAAEEHEKVFNYLSNEDRDWVILCPTYLPDEEKQGPLREEVDYLPENGKKAPVTDVTDVAFREITSPSYHKARIGLAL</sequence>
<dbReference type="AlphaFoldDB" id="A0A1N7JDA8"/>
<dbReference type="SUPFAM" id="SSF51735">
    <property type="entry name" value="NAD(P)-binding Rossmann-fold domains"/>
    <property type="match status" value="1"/>
</dbReference>
<name>A0A1N7JDA8_9BACI</name>
<dbReference type="EMBL" id="FTOC01000005">
    <property type="protein sequence ID" value="SIS47256.1"/>
    <property type="molecule type" value="Genomic_DNA"/>
</dbReference>
<keyword evidence="3" id="KW-1185">Reference proteome</keyword>
<dbReference type="STRING" id="570947.SAMN05421687_10564"/>
<proteinExistence type="predicted"/>